<accession>A0ABD4ZFZ6</accession>
<dbReference type="InterPro" id="IPR010315">
    <property type="entry name" value="DUF915_hydro-like"/>
</dbReference>
<name>A0ABD4ZFZ6_GARVA</name>
<sequence>VHAACKAKGTDKFLKVTIDPFGNFILEGTWTADPQPIVQLVFKDRIAGVYASSYYLRTALSYLSKRYHFKKYSAVAHSLGAPSVVKVEMKTSLRKNFPHLDHC</sequence>
<dbReference type="AlphaFoldDB" id="A0ABD4ZFZ6"/>
<dbReference type="Proteomes" id="UP001238969">
    <property type="component" value="Unassembled WGS sequence"/>
</dbReference>
<feature type="non-terminal residue" evidence="1">
    <location>
        <position position="103"/>
    </location>
</feature>
<dbReference type="GO" id="GO:0016787">
    <property type="term" value="F:hydrolase activity"/>
    <property type="evidence" value="ECO:0007669"/>
    <property type="project" value="UniProtKB-KW"/>
</dbReference>
<dbReference type="Gene3D" id="3.40.50.1820">
    <property type="entry name" value="alpha/beta hydrolase"/>
    <property type="match status" value="1"/>
</dbReference>
<dbReference type="Pfam" id="PF06028">
    <property type="entry name" value="DUF915"/>
    <property type="match status" value="1"/>
</dbReference>
<gene>
    <name evidence="1" type="ORF">QP355_06835</name>
</gene>
<comment type="caution">
    <text evidence="1">The sequence shown here is derived from an EMBL/GenBank/DDBJ whole genome shotgun (WGS) entry which is preliminary data.</text>
</comment>
<protein>
    <submittedName>
        <fullName evidence="1">Alpha/beta hydrolase</fullName>
    </submittedName>
</protein>
<dbReference type="EMBL" id="JASOLZ010000072">
    <property type="protein sequence ID" value="MDK6862341.1"/>
    <property type="molecule type" value="Genomic_DNA"/>
</dbReference>
<evidence type="ECO:0000313" key="1">
    <source>
        <dbReference type="EMBL" id="MDK6862341.1"/>
    </source>
</evidence>
<feature type="non-terminal residue" evidence="1">
    <location>
        <position position="1"/>
    </location>
</feature>
<reference evidence="1 2" key="1">
    <citation type="submission" date="2023-05" db="EMBL/GenBank/DDBJ databases">
        <title>Cataloging the Phylogenetic Diversity of Human Bladder Bacteria.</title>
        <authorList>
            <person name="Du J."/>
        </authorList>
    </citation>
    <scope>NUCLEOTIDE SEQUENCE [LARGE SCALE GENOMIC DNA]</scope>
    <source>
        <strain evidence="1 2">UMB6972</strain>
    </source>
</reference>
<keyword evidence="1" id="KW-0378">Hydrolase</keyword>
<proteinExistence type="predicted"/>
<organism evidence="1 2">
    <name type="scientific">Gardnerella vaginalis</name>
    <dbReference type="NCBI Taxonomy" id="2702"/>
    <lineage>
        <taxon>Bacteria</taxon>
        <taxon>Bacillati</taxon>
        <taxon>Actinomycetota</taxon>
        <taxon>Actinomycetes</taxon>
        <taxon>Bifidobacteriales</taxon>
        <taxon>Bifidobacteriaceae</taxon>
        <taxon>Gardnerella</taxon>
    </lineage>
</organism>
<dbReference type="InterPro" id="IPR029058">
    <property type="entry name" value="AB_hydrolase_fold"/>
</dbReference>
<evidence type="ECO:0000313" key="2">
    <source>
        <dbReference type="Proteomes" id="UP001238969"/>
    </source>
</evidence>